<feature type="binding site" evidence="4">
    <location>
        <position position="136"/>
    </location>
    <ligand>
        <name>substrate</name>
    </ligand>
</feature>
<feature type="modified residue" description="N6-(pyridoxal phosphate)lysine" evidence="4">
    <location>
        <position position="42"/>
    </location>
</feature>
<organism evidence="6 7">
    <name type="scientific">Allocoprobacillus halotolerans</name>
    <dbReference type="NCBI Taxonomy" id="2944914"/>
    <lineage>
        <taxon>Bacteria</taxon>
        <taxon>Bacillati</taxon>
        <taxon>Bacillota</taxon>
        <taxon>Erysipelotrichia</taxon>
        <taxon>Erysipelotrichales</taxon>
        <taxon>Erysipelotrichaceae</taxon>
        <taxon>Allocoprobacillus</taxon>
    </lineage>
</organism>
<dbReference type="Pfam" id="PF01168">
    <property type="entry name" value="Ala_racemase_N"/>
    <property type="match status" value="1"/>
</dbReference>
<comment type="cofactor">
    <cofactor evidence="1 4">
        <name>pyridoxal 5'-phosphate</name>
        <dbReference type="ChEBI" id="CHEBI:597326"/>
    </cofactor>
</comment>
<dbReference type="RefSeq" id="WP_290139040.1">
    <property type="nucleotide sequence ID" value="NZ_CP101620.1"/>
</dbReference>
<dbReference type="InterPro" id="IPR000821">
    <property type="entry name" value="Ala_racemase"/>
</dbReference>
<dbReference type="InterPro" id="IPR029066">
    <property type="entry name" value="PLP-binding_barrel"/>
</dbReference>
<dbReference type="CDD" id="cd00430">
    <property type="entry name" value="PLPDE_III_AR"/>
    <property type="match status" value="1"/>
</dbReference>
<gene>
    <name evidence="6" type="primary">vanT</name>
    <name evidence="6" type="ORF">NMU03_13425</name>
</gene>
<evidence type="ECO:0000256" key="2">
    <source>
        <dbReference type="ARBA" id="ARBA00022898"/>
    </source>
</evidence>
<dbReference type="HAMAP" id="MF_01201">
    <property type="entry name" value="Ala_racemase"/>
    <property type="match status" value="1"/>
</dbReference>
<dbReference type="PRINTS" id="PR00992">
    <property type="entry name" value="ALARACEMASE"/>
</dbReference>
<dbReference type="SUPFAM" id="SSF50621">
    <property type="entry name" value="Alanine racemase C-terminal domain-like"/>
    <property type="match status" value="1"/>
</dbReference>
<feature type="domain" description="Alanine racemase C-terminal" evidence="5">
    <location>
        <begin position="244"/>
        <end position="371"/>
    </location>
</feature>
<dbReference type="InterPro" id="IPR020622">
    <property type="entry name" value="Ala_racemase_pyridoxalP-BS"/>
</dbReference>
<evidence type="ECO:0000256" key="4">
    <source>
        <dbReference type="HAMAP-Rule" id="MF_01201"/>
    </source>
</evidence>
<dbReference type="Pfam" id="PF00842">
    <property type="entry name" value="Ala_racemase_C"/>
    <property type="match status" value="1"/>
</dbReference>
<keyword evidence="2 4" id="KW-0663">Pyridoxal phosphate</keyword>
<dbReference type="PROSITE" id="PS00395">
    <property type="entry name" value="ALANINE_RACEMASE"/>
    <property type="match status" value="1"/>
</dbReference>
<protein>
    <recommendedName>
        <fullName evidence="4">Alanine racemase</fullName>
        <ecNumber evidence="4">5.1.1.1</ecNumber>
    </recommendedName>
</protein>
<dbReference type="Proteomes" id="UP001060112">
    <property type="component" value="Chromosome"/>
</dbReference>
<evidence type="ECO:0000313" key="6">
    <source>
        <dbReference type="EMBL" id="UTY38611.1"/>
    </source>
</evidence>
<name>A0ABY5I384_9FIRM</name>
<reference evidence="6" key="1">
    <citation type="submission" date="2022-07" db="EMBL/GenBank/DDBJ databases">
        <title>Faecal culturing of patients with breast cancer.</title>
        <authorList>
            <person name="Teng N.M.Y."/>
            <person name="Kiu R."/>
            <person name="Evans R."/>
            <person name="Baker D.J."/>
            <person name="Zenner C."/>
            <person name="Robinson S.D."/>
            <person name="Hall L.J."/>
        </authorList>
    </citation>
    <scope>NUCLEOTIDE SEQUENCE</scope>
    <source>
        <strain evidence="6">LH1062</strain>
    </source>
</reference>
<feature type="active site" description="Proton acceptor; specific for D-alanine" evidence="4">
    <location>
        <position position="42"/>
    </location>
</feature>
<comment type="pathway">
    <text evidence="4">Amino-acid biosynthesis; D-alanine biosynthesis; D-alanine from L-alanine: step 1/1.</text>
</comment>
<accession>A0ABY5I384</accession>
<sequence length="372" mass="42684">MVEKYSDSHRSWIEIDLSALRYNVKQLCRFLDTQEQFMAVVKANAYGHGMIRICQELNAIGIKQFAVATLGEAIILRKHHIEGEILILGYTDPQNIEEIRHYHLTQTLIDDHYAYLLEQQHVHIQVHLAIDTGMHRLGVESLETLKRIFEYSYLHITGVFSHLCVCDEITPERQDYTYQQIESFLHNIQQLQKAGYDIGKAHLLSSYGLLHYPQYCFDNVRMGILMYGVDSSFPKQTICSLKPVLSLKSKIVLIREIKKNETVGYGRSFQAQHDMKIAVVPIGYGDGLPRLLSNQGHVIVNGQYAPIIGRICMDQMMIDVSDITDIQVEDIVTVIGEDKIRQDVETLAKQTQTISNEILCCLSPRLPRIYKY</sequence>
<comment type="function">
    <text evidence="4">Catalyzes the interconversion of L-alanine and D-alanine. May also act on other amino acids.</text>
</comment>
<dbReference type="Gene3D" id="2.40.37.10">
    <property type="entry name" value="Lyase, Ornithine Decarboxylase, Chain A, domain 1"/>
    <property type="match status" value="1"/>
</dbReference>
<dbReference type="SUPFAM" id="SSF51419">
    <property type="entry name" value="PLP-binding barrel"/>
    <property type="match status" value="1"/>
</dbReference>
<dbReference type="EC" id="5.1.1.1" evidence="4"/>
<evidence type="ECO:0000256" key="1">
    <source>
        <dbReference type="ARBA" id="ARBA00001933"/>
    </source>
</evidence>
<evidence type="ECO:0000313" key="7">
    <source>
        <dbReference type="Proteomes" id="UP001060112"/>
    </source>
</evidence>
<dbReference type="InterPro" id="IPR011079">
    <property type="entry name" value="Ala_racemase_C"/>
</dbReference>
<dbReference type="InterPro" id="IPR009006">
    <property type="entry name" value="Ala_racemase/Decarboxylase_C"/>
</dbReference>
<dbReference type="NCBIfam" id="TIGR00492">
    <property type="entry name" value="alr"/>
    <property type="match status" value="1"/>
</dbReference>
<dbReference type="NCBIfam" id="NF033131">
    <property type="entry name" value="vanT-G-Cterm"/>
    <property type="match status" value="1"/>
</dbReference>
<keyword evidence="7" id="KW-1185">Reference proteome</keyword>
<dbReference type="SMART" id="SM01005">
    <property type="entry name" value="Ala_racemase_C"/>
    <property type="match status" value="1"/>
</dbReference>
<proteinExistence type="inferred from homology"/>
<dbReference type="PANTHER" id="PTHR30511:SF0">
    <property type="entry name" value="ALANINE RACEMASE, CATABOLIC-RELATED"/>
    <property type="match status" value="1"/>
</dbReference>
<evidence type="ECO:0000256" key="3">
    <source>
        <dbReference type="ARBA" id="ARBA00023235"/>
    </source>
</evidence>
<comment type="catalytic activity">
    <reaction evidence="4">
        <text>L-alanine = D-alanine</text>
        <dbReference type="Rhea" id="RHEA:20249"/>
        <dbReference type="ChEBI" id="CHEBI:57416"/>
        <dbReference type="ChEBI" id="CHEBI:57972"/>
        <dbReference type="EC" id="5.1.1.1"/>
    </reaction>
</comment>
<dbReference type="PANTHER" id="PTHR30511">
    <property type="entry name" value="ALANINE RACEMASE"/>
    <property type="match status" value="1"/>
</dbReference>
<dbReference type="EMBL" id="CP101620">
    <property type="protein sequence ID" value="UTY38611.1"/>
    <property type="molecule type" value="Genomic_DNA"/>
</dbReference>
<keyword evidence="3 4" id="KW-0413">Isomerase</keyword>
<feature type="binding site" evidence="4">
    <location>
        <position position="313"/>
    </location>
    <ligand>
        <name>substrate</name>
    </ligand>
</feature>
<evidence type="ECO:0000259" key="5">
    <source>
        <dbReference type="SMART" id="SM01005"/>
    </source>
</evidence>
<dbReference type="Gene3D" id="3.20.20.10">
    <property type="entry name" value="Alanine racemase"/>
    <property type="match status" value="1"/>
</dbReference>
<comment type="similarity">
    <text evidence="4">Belongs to the alanine racemase family.</text>
</comment>
<feature type="active site" description="Proton acceptor; specific for L-alanine" evidence="4">
    <location>
        <position position="265"/>
    </location>
</feature>
<dbReference type="InterPro" id="IPR001608">
    <property type="entry name" value="Ala_racemase_N"/>
</dbReference>